<sequence>MRSRWSPLERGWMKLNTDAVVSKNDMSASIGGVIRDADATWVYDFFMAADKEAPFKFEVRAVLEGLRLA</sequence>
<comment type="caution">
    <text evidence="2">The sequence shown here is derived from an EMBL/GenBank/DDBJ whole genome shotgun (WGS) entry which is preliminary data.</text>
</comment>
<evidence type="ECO:0000259" key="1">
    <source>
        <dbReference type="Pfam" id="PF13456"/>
    </source>
</evidence>
<organism evidence="2 3">
    <name type="scientific">Gossypium arboreum</name>
    <name type="common">Tree cotton</name>
    <name type="synonym">Gossypium nanking</name>
    <dbReference type="NCBI Taxonomy" id="29729"/>
    <lineage>
        <taxon>Eukaryota</taxon>
        <taxon>Viridiplantae</taxon>
        <taxon>Streptophyta</taxon>
        <taxon>Embryophyta</taxon>
        <taxon>Tracheophyta</taxon>
        <taxon>Spermatophyta</taxon>
        <taxon>Magnoliopsida</taxon>
        <taxon>eudicotyledons</taxon>
        <taxon>Gunneridae</taxon>
        <taxon>Pentapetalae</taxon>
        <taxon>rosids</taxon>
        <taxon>malvids</taxon>
        <taxon>Malvales</taxon>
        <taxon>Malvaceae</taxon>
        <taxon>Malvoideae</taxon>
        <taxon>Gossypium</taxon>
    </lineage>
</organism>
<dbReference type="PANTHER" id="PTHR47723">
    <property type="entry name" value="OS05G0353850 PROTEIN"/>
    <property type="match status" value="1"/>
</dbReference>
<dbReference type="InterPro" id="IPR036397">
    <property type="entry name" value="RNaseH_sf"/>
</dbReference>
<proteinExistence type="predicted"/>
<dbReference type="EMBL" id="JARKNE010000001">
    <property type="protein sequence ID" value="KAK5844018.1"/>
    <property type="molecule type" value="Genomic_DNA"/>
</dbReference>
<dbReference type="Gene3D" id="3.30.420.10">
    <property type="entry name" value="Ribonuclease H-like superfamily/Ribonuclease H"/>
    <property type="match status" value="1"/>
</dbReference>
<name>A0ABR0QXG0_GOSAR</name>
<keyword evidence="3" id="KW-1185">Reference proteome</keyword>
<feature type="domain" description="RNase H type-1" evidence="1">
    <location>
        <begin position="16"/>
        <end position="69"/>
    </location>
</feature>
<dbReference type="PANTHER" id="PTHR47723:SF24">
    <property type="entry name" value="RNASE H TYPE-1 DOMAIN-CONTAINING PROTEIN"/>
    <property type="match status" value="1"/>
</dbReference>
<dbReference type="Pfam" id="PF13456">
    <property type="entry name" value="RVT_3"/>
    <property type="match status" value="1"/>
</dbReference>
<gene>
    <name evidence="2" type="ORF">PVK06_000153</name>
</gene>
<evidence type="ECO:0000313" key="2">
    <source>
        <dbReference type="EMBL" id="KAK5844018.1"/>
    </source>
</evidence>
<protein>
    <recommendedName>
        <fullName evidence="1">RNase H type-1 domain-containing protein</fullName>
    </recommendedName>
</protein>
<accession>A0ABR0QXG0</accession>
<evidence type="ECO:0000313" key="3">
    <source>
        <dbReference type="Proteomes" id="UP001358586"/>
    </source>
</evidence>
<dbReference type="InterPro" id="IPR053151">
    <property type="entry name" value="RNase_H-like"/>
</dbReference>
<dbReference type="Proteomes" id="UP001358586">
    <property type="component" value="Chromosome 1"/>
</dbReference>
<reference evidence="2 3" key="1">
    <citation type="submission" date="2023-03" db="EMBL/GenBank/DDBJ databases">
        <title>WGS of Gossypium arboreum.</title>
        <authorList>
            <person name="Yu D."/>
        </authorList>
    </citation>
    <scope>NUCLEOTIDE SEQUENCE [LARGE SCALE GENOMIC DNA]</scope>
    <source>
        <tissue evidence="2">Leaf</tissue>
    </source>
</reference>
<dbReference type="InterPro" id="IPR002156">
    <property type="entry name" value="RNaseH_domain"/>
</dbReference>